<protein>
    <recommendedName>
        <fullName evidence="3">F-box domain-containing protein</fullName>
    </recommendedName>
</protein>
<dbReference type="Gene3D" id="3.80.10.10">
    <property type="entry name" value="Ribonuclease Inhibitor"/>
    <property type="match status" value="1"/>
</dbReference>
<evidence type="ECO:0000313" key="1">
    <source>
        <dbReference type="EMBL" id="TEB05108.1"/>
    </source>
</evidence>
<evidence type="ECO:0000313" key="2">
    <source>
        <dbReference type="Proteomes" id="UP000298030"/>
    </source>
</evidence>
<keyword evidence="2" id="KW-1185">Reference proteome</keyword>
<gene>
    <name evidence="1" type="ORF">FA13DRAFT_1824873</name>
</gene>
<proteinExistence type="predicted"/>
<evidence type="ECO:0008006" key="3">
    <source>
        <dbReference type="Google" id="ProtNLM"/>
    </source>
</evidence>
<name>A0A4Y7R809_COPMI</name>
<dbReference type="InterPro" id="IPR032675">
    <property type="entry name" value="LRR_dom_sf"/>
</dbReference>
<dbReference type="SUPFAM" id="SSF52047">
    <property type="entry name" value="RNI-like"/>
    <property type="match status" value="1"/>
</dbReference>
<reference evidence="1 2" key="1">
    <citation type="journal article" date="2019" name="Nat. Ecol. Evol.">
        <title>Megaphylogeny resolves global patterns of mushroom evolution.</title>
        <authorList>
            <person name="Varga T."/>
            <person name="Krizsan K."/>
            <person name="Foldi C."/>
            <person name="Dima B."/>
            <person name="Sanchez-Garcia M."/>
            <person name="Sanchez-Ramirez S."/>
            <person name="Szollosi G.J."/>
            <person name="Szarkandi J.G."/>
            <person name="Papp V."/>
            <person name="Albert L."/>
            <person name="Andreopoulos W."/>
            <person name="Angelini C."/>
            <person name="Antonin V."/>
            <person name="Barry K.W."/>
            <person name="Bougher N.L."/>
            <person name="Buchanan P."/>
            <person name="Buyck B."/>
            <person name="Bense V."/>
            <person name="Catcheside P."/>
            <person name="Chovatia M."/>
            <person name="Cooper J."/>
            <person name="Damon W."/>
            <person name="Desjardin D."/>
            <person name="Finy P."/>
            <person name="Geml J."/>
            <person name="Haridas S."/>
            <person name="Hughes K."/>
            <person name="Justo A."/>
            <person name="Karasinski D."/>
            <person name="Kautmanova I."/>
            <person name="Kiss B."/>
            <person name="Kocsube S."/>
            <person name="Kotiranta H."/>
            <person name="LaButti K.M."/>
            <person name="Lechner B.E."/>
            <person name="Liimatainen K."/>
            <person name="Lipzen A."/>
            <person name="Lukacs Z."/>
            <person name="Mihaltcheva S."/>
            <person name="Morgado L.N."/>
            <person name="Niskanen T."/>
            <person name="Noordeloos M.E."/>
            <person name="Ohm R.A."/>
            <person name="Ortiz-Santana B."/>
            <person name="Ovrebo C."/>
            <person name="Racz N."/>
            <person name="Riley R."/>
            <person name="Savchenko A."/>
            <person name="Shiryaev A."/>
            <person name="Soop K."/>
            <person name="Spirin V."/>
            <person name="Szebenyi C."/>
            <person name="Tomsovsky M."/>
            <person name="Tulloss R.E."/>
            <person name="Uehling J."/>
            <person name="Grigoriev I.V."/>
            <person name="Vagvolgyi C."/>
            <person name="Papp T."/>
            <person name="Martin F.M."/>
            <person name="Miettinen O."/>
            <person name="Hibbett D.S."/>
            <person name="Nagy L.G."/>
        </authorList>
    </citation>
    <scope>NUCLEOTIDE SEQUENCE [LARGE SCALE GENOMIC DNA]</scope>
    <source>
        <strain evidence="1 2">FP101781</strain>
    </source>
</reference>
<comment type="caution">
    <text evidence="1">The sequence shown here is derived from an EMBL/GenBank/DDBJ whole genome shotgun (WGS) entry which is preliminary data.</text>
</comment>
<dbReference type="EMBL" id="QPFP01000620">
    <property type="protein sequence ID" value="TEB05108.1"/>
    <property type="molecule type" value="Genomic_DNA"/>
</dbReference>
<dbReference type="Proteomes" id="UP000298030">
    <property type="component" value="Unassembled WGS sequence"/>
</dbReference>
<organism evidence="1 2">
    <name type="scientific">Coprinellus micaceus</name>
    <name type="common">Glistening ink-cap mushroom</name>
    <name type="synonym">Coprinus micaceus</name>
    <dbReference type="NCBI Taxonomy" id="71717"/>
    <lineage>
        <taxon>Eukaryota</taxon>
        <taxon>Fungi</taxon>
        <taxon>Dikarya</taxon>
        <taxon>Basidiomycota</taxon>
        <taxon>Agaricomycotina</taxon>
        <taxon>Agaricomycetes</taxon>
        <taxon>Agaricomycetidae</taxon>
        <taxon>Agaricales</taxon>
        <taxon>Agaricineae</taxon>
        <taxon>Psathyrellaceae</taxon>
        <taxon>Coprinellus</taxon>
    </lineage>
</organism>
<dbReference type="AlphaFoldDB" id="A0A4Y7R809"/>
<accession>A0A4Y7R809</accession>
<sequence length="589" mass="66642">MHDTSPRLAELNLPKHIQDLVGSLAAISEAERQAVRTAIDGLQAQALTIDEELRSISLPRDWFIRKDLRRDKELLDHQTNAYGGLLAPWPPKALASRTQGRNNQHLRTCRLEVLSLVSRPWRAILLSIAPPWLDVTLFTAREKQSEGLWKPVVKTKHVPDIITRLGRIARHRPIPWSLTIVESSCQGSPKRKLDCRVLRAEETDDLSSVLSKVPESTLRRLHLKAYVSAPYICRFPHLPSVKSLVLECARYGSDEEGIKFPNLTHFVANIPTIDSDIPSHVQWSGLTHLFLGGNMHPELTPSVLVRCPLLQEACFEYCESERWMWRDIDAIERTAQSTLASLHTLSFLGVNPFASVDFVKISLPALTKIRVMVGCHPWEWLPENLRFLSTVTHLGIDGSVDLFQSYPSALPLILDASPNLIELHVHFISDLENLSSFQALVYDSQKPRLRCLRALTIHCNAMMFDGGLLHLLGIPSPFNADTFPCNAVADVLARSTGEVKLDQFTFRLDGITSREFRDPILEKVRGVLQPLADLLDLTTEGVYFGLTNFRPRITSEGLTHWDDGLMDRVEAYWHFDPDSQKDKEVWRAI</sequence>